<keyword evidence="6" id="KW-0564">Palmitate</keyword>
<evidence type="ECO:0000313" key="12">
    <source>
        <dbReference type="Proteomes" id="UP000616779"/>
    </source>
</evidence>
<dbReference type="Proteomes" id="UP000616779">
    <property type="component" value="Unassembled WGS sequence"/>
</dbReference>
<keyword evidence="12" id="KW-1185">Reference proteome</keyword>
<comment type="caution">
    <text evidence="11">The sequence shown here is derived from an EMBL/GenBank/DDBJ whole genome shotgun (WGS) entry which is preliminary data.</text>
</comment>
<evidence type="ECO:0000256" key="1">
    <source>
        <dbReference type="ARBA" id="ARBA00004635"/>
    </source>
</evidence>
<reference evidence="11 12" key="1">
    <citation type="submission" date="2019-10" db="EMBL/GenBank/DDBJ databases">
        <title>Description of Paenibacillus terrestris sp. nov.</title>
        <authorList>
            <person name="Carlier A."/>
            <person name="Qi S."/>
        </authorList>
    </citation>
    <scope>NUCLEOTIDE SEQUENCE [LARGE SCALE GENOMIC DNA]</scope>
    <source>
        <strain evidence="11 12">LMG 31458</strain>
    </source>
</reference>
<keyword evidence="4" id="KW-0732">Signal</keyword>
<feature type="domain" description="Spore germination GerAC-like C-terminal" evidence="9">
    <location>
        <begin position="224"/>
        <end position="395"/>
    </location>
</feature>
<evidence type="ECO:0000256" key="8">
    <source>
        <dbReference type="SAM" id="Coils"/>
    </source>
</evidence>
<keyword evidence="8" id="KW-0175">Coiled coil</keyword>
<protein>
    <submittedName>
        <fullName evidence="11">Ger(X)C family spore germination protein</fullName>
    </submittedName>
</protein>
<dbReference type="Pfam" id="PF25198">
    <property type="entry name" value="Spore_GerAC_N"/>
    <property type="match status" value="1"/>
</dbReference>
<comment type="subcellular location">
    <subcellularLocation>
        <location evidence="1">Membrane</location>
        <topology evidence="1">Lipid-anchor</topology>
    </subcellularLocation>
</comment>
<evidence type="ECO:0000256" key="5">
    <source>
        <dbReference type="ARBA" id="ARBA00023136"/>
    </source>
</evidence>
<feature type="domain" description="Spore germination protein N-terminal" evidence="10">
    <location>
        <begin position="51"/>
        <end position="215"/>
    </location>
</feature>
<comment type="similarity">
    <text evidence="2">Belongs to the GerABKC lipoprotein family.</text>
</comment>
<dbReference type="InterPro" id="IPR008844">
    <property type="entry name" value="Spore_GerAC-like"/>
</dbReference>
<dbReference type="InterPro" id="IPR046953">
    <property type="entry name" value="Spore_GerAC-like_C"/>
</dbReference>
<gene>
    <name evidence="11" type="ORF">GC098_38850</name>
</gene>
<feature type="coiled-coil region" evidence="8">
    <location>
        <begin position="319"/>
        <end position="351"/>
    </location>
</feature>
<keyword evidence="5" id="KW-0472">Membrane</keyword>
<accession>A0ABX1YBD7</accession>
<evidence type="ECO:0000256" key="6">
    <source>
        <dbReference type="ARBA" id="ARBA00023139"/>
    </source>
</evidence>
<keyword evidence="7" id="KW-0449">Lipoprotein</keyword>
<dbReference type="EMBL" id="WHOA01000263">
    <property type="protein sequence ID" value="NOU77258.1"/>
    <property type="molecule type" value="Genomic_DNA"/>
</dbReference>
<proteinExistence type="inferred from homology"/>
<evidence type="ECO:0000259" key="9">
    <source>
        <dbReference type="Pfam" id="PF05504"/>
    </source>
</evidence>
<evidence type="ECO:0000256" key="2">
    <source>
        <dbReference type="ARBA" id="ARBA00007886"/>
    </source>
</evidence>
<evidence type="ECO:0000256" key="4">
    <source>
        <dbReference type="ARBA" id="ARBA00022729"/>
    </source>
</evidence>
<dbReference type="PANTHER" id="PTHR35789">
    <property type="entry name" value="SPORE GERMINATION PROTEIN B3"/>
    <property type="match status" value="1"/>
</dbReference>
<dbReference type="InterPro" id="IPR057336">
    <property type="entry name" value="GerAC_N"/>
</dbReference>
<evidence type="ECO:0000256" key="3">
    <source>
        <dbReference type="ARBA" id="ARBA00022544"/>
    </source>
</evidence>
<organism evidence="11 12">
    <name type="scientific">Paenibacillus phytorum</name>
    <dbReference type="NCBI Taxonomy" id="2654977"/>
    <lineage>
        <taxon>Bacteria</taxon>
        <taxon>Bacillati</taxon>
        <taxon>Bacillota</taxon>
        <taxon>Bacilli</taxon>
        <taxon>Bacillales</taxon>
        <taxon>Paenibacillaceae</taxon>
        <taxon>Paenibacillus</taxon>
    </lineage>
</organism>
<keyword evidence="3" id="KW-0309">Germination</keyword>
<dbReference type="NCBIfam" id="TIGR02887">
    <property type="entry name" value="spore_ger_x_C"/>
    <property type="match status" value="1"/>
</dbReference>
<dbReference type="InterPro" id="IPR038501">
    <property type="entry name" value="Spore_GerAC_C_sf"/>
</dbReference>
<name>A0ABX1YBD7_9BACL</name>
<sequence length="398" mass="45297">MLRSCVPHFPLDLRMVFSSQKKGTSTMKKFNYIFLTLAILLFVPGCGKAIYLENQQFVLTEGIDFDENNKLIVYTSTPVFNKEATDRYKITSTSAKTMRKSKGEINSKTSGNLAYGKSQNVLIGKKLLQQRNAFPYLDVLFRDSRNEINANVIVVDGTIKDVMFTNMSDKGIVPNVIKQQLESAYKSRITVQTSLQQFHQQMKDKGMTPALTEMKVEKNDLVISGTVLLHKDGTYATSLNHQESSLLLLLQRNVNNPLPLTFHLPPEMFHTDEKLSYVSFNIKKANPKIKANFEGGDLTIDIKMKVQIDLTERTFDLNLDEKKKQLEQVIEKELKKECEALIKKAQKYQVDPFQFGVHVRAYQNKDWKKVEDNWGKALSEATVNVSPKVIIKSIGVSE</sequence>
<dbReference type="PANTHER" id="PTHR35789:SF1">
    <property type="entry name" value="SPORE GERMINATION PROTEIN B3"/>
    <property type="match status" value="1"/>
</dbReference>
<evidence type="ECO:0000313" key="11">
    <source>
        <dbReference type="EMBL" id="NOU77258.1"/>
    </source>
</evidence>
<dbReference type="Gene3D" id="3.30.300.210">
    <property type="entry name" value="Nutrient germinant receptor protein C, domain 3"/>
    <property type="match status" value="1"/>
</dbReference>
<dbReference type="Pfam" id="PF05504">
    <property type="entry name" value="Spore_GerAC"/>
    <property type="match status" value="1"/>
</dbReference>
<evidence type="ECO:0000256" key="7">
    <source>
        <dbReference type="ARBA" id="ARBA00023288"/>
    </source>
</evidence>
<evidence type="ECO:0000259" key="10">
    <source>
        <dbReference type="Pfam" id="PF25198"/>
    </source>
</evidence>